<reference evidence="2" key="1">
    <citation type="submission" date="2024-07" db="EMBL/GenBank/DDBJ databases">
        <authorList>
            <person name="Li X.-J."/>
            <person name="Wang X."/>
        </authorList>
    </citation>
    <scope>NUCLEOTIDE SEQUENCE</scope>
    <source>
        <strain evidence="2">HSP-334</strain>
    </source>
</reference>
<dbReference type="EMBL" id="CP165644">
    <property type="protein sequence ID" value="XDU66976.1"/>
    <property type="molecule type" value="Genomic_DNA"/>
</dbReference>
<dbReference type="GO" id="GO:0005737">
    <property type="term" value="C:cytoplasm"/>
    <property type="evidence" value="ECO:0007669"/>
    <property type="project" value="TreeGrafter"/>
</dbReference>
<dbReference type="InterPro" id="IPR058240">
    <property type="entry name" value="rSAM_sf"/>
</dbReference>
<dbReference type="SFLD" id="SFLDG01082">
    <property type="entry name" value="B12-binding_domain_containing"/>
    <property type="match status" value="1"/>
</dbReference>
<dbReference type="SMART" id="SM00729">
    <property type="entry name" value="Elp3"/>
    <property type="match status" value="1"/>
</dbReference>
<dbReference type="InterPro" id="IPR007197">
    <property type="entry name" value="rSAM"/>
</dbReference>
<dbReference type="SFLD" id="SFLDF00310">
    <property type="entry name" value="oxygen-independent_coproporphy"/>
    <property type="match status" value="1"/>
</dbReference>
<gene>
    <name evidence="2" type="ORF">AB8B22_00790</name>
</gene>
<dbReference type="RefSeq" id="WP_369711212.1">
    <property type="nucleotide sequence ID" value="NZ_CP165644.1"/>
</dbReference>
<name>A0AB39VHY3_9FUSO</name>
<dbReference type="InterPro" id="IPR023404">
    <property type="entry name" value="rSAM_horseshoe"/>
</dbReference>
<organism evidence="2">
    <name type="scientific">Leptotrichia rugosa</name>
    <dbReference type="NCBI Taxonomy" id="3239302"/>
    <lineage>
        <taxon>Bacteria</taxon>
        <taxon>Fusobacteriati</taxon>
        <taxon>Fusobacteriota</taxon>
        <taxon>Fusobacteriia</taxon>
        <taxon>Fusobacteriales</taxon>
        <taxon>Leptotrichiaceae</taxon>
        <taxon>Leptotrichia</taxon>
    </lineage>
</organism>
<dbReference type="PROSITE" id="PS51918">
    <property type="entry name" value="RADICAL_SAM"/>
    <property type="match status" value="1"/>
</dbReference>
<dbReference type="NCBIfam" id="NF006064">
    <property type="entry name" value="PRK08207.2-2"/>
    <property type="match status" value="1"/>
</dbReference>
<dbReference type="SUPFAM" id="SSF102114">
    <property type="entry name" value="Radical SAM enzymes"/>
    <property type="match status" value="1"/>
</dbReference>
<dbReference type="NCBIfam" id="TIGR03994">
    <property type="entry name" value="rSAM_HemZ"/>
    <property type="match status" value="1"/>
</dbReference>
<dbReference type="GO" id="GO:0051539">
    <property type="term" value="F:4 iron, 4 sulfur cluster binding"/>
    <property type="evidence" value="ECO:0007669"/>
    <property type="project" value="TreeGrafter"/>
</dbReference>
<protein>
    <submittedName>
        <fullName evidence="2">Coproporphyrinogen III oxidase</fullName>
    </submittedName>
</protein>
<dbReference type="PANTHER" id="PTHR13932">
    <property type="entry name" value="COPROPORPHYRINIGEN III OXIDASE"/>
    <property type="match status" value="1"/>
</dbReference>
<dbReference type="KEGG" id="lrug:AB8B22_00790"/>
<evidence type="ECO:0000313" key="2">
    <source>
        <dbReference type="EMBL" id="XDU66976.1"/>
    </source>
</evidence>
<dbReference type="InterPro" id="IPR006638">
    <property type="entry name" value="Elp3/MiaA/NifB-like_rSAM"/>
</dbReference>
<dbReference type="GO" id="GO:0003824">
    <property type="term" value="F:catalytic activity"/>
    <property type="evidence" value="ECO:0007669"/>
    <property type="project" value="InterPro"/>
</dbReference>
<evidence type="ECO:0000259" key="1">
    <source>
        <dbReference type="PROSITE" id="PS51918"/>
    </source>
</evidence>
<dbReference type="InterPro" id="IPR034505">
    <property type="entry name" value="Coproporphyrinogen-III_oxidase"/>
</dbReference>
<proteinExistence type="predicted"/>
<feature type="domain" description="Radical SAM core" evidence="1">
    <location>
        <begin position="180"/>
        <end position="418"/>
    </location>
</feature>
<dbReference type="GO" id="GO:0006779">
    <property type="term" value="P:porphyrin-containing compound biosynthetic process"/>
    <property type="evidence" value="ECO:0007669"/>
    <property type="project" value="TreeGrafter"/>
</dbReference>
<dbReference type="PANTHER" id="PTHR13932:SF1">
    <property type="entry name" value="OXYGEN-INDEPENDENT COPROPORPHYRINOGEN-III OXIDASE-LIKE PROTEIN HEMZ"/>
    <property type="match status" value="1"/>
</dbReference>
<dbReference type="SFLD" id="SFLDG01065">
    <property type="entry name" value="anaerobic_coproporphyrinogen-I"/>
    <property type="match status" value="1"/>
</dbReference>
<dbReference type="Gene3D" id="3.80.30.20">
    <property type="entry name" value="tm_1862 like domain"/>
    <property type="match status" value="1"/>
</dbReference>
<dbReference type="SFLD" id="SFLDS00029">
    <property type="entry name" value="Radical_SAM"/>
    <property type="match status" value="1"/>
</dbReference>
<dbReference type="InterPro" id="IPR023995">
    <property type="entry name" value="HemZ"/>
</dbReference>
<dbReference type="CDD" id="cd01335">
    <property type="entry name" value="Radical_SAM"/>
    <property type="match status" value="1"/>
</dbReference>
<dbReference type="AlphaFoldDB" id="A0AB39VHY3"/>
<dbReference type="Pfam" id="PF04055">
    <property type="entry name" value="Radical_SAM"/>
    <property type="match status" value="1"/>
</dbReference>
<sequence>MIVSNIKVNENKLEEFVRVLLSEEYDILKANSEKNIYFEICENLEKIDVVAILTKEKNFNNYKNNKNSEIKIEICENFKIKNIKEKSVLKKITFSYEKICDKYFDQAEVMLKTSIFKIFEKEKDFKWGTLIGVRPTKIVGRFLKMGLAYEKILEILRDIYLVSDEKRNLLINIVKKQQKYLDKDTIGIYIGIAFCPTKCTYCSFPAHLLKGKYAARYDEYIEDIYKETKEIGQLAQELNLKINTIYIGGGTPSILSAEEIKKLLDTIKENYDLSHLKEFTFEAGRIDTLNQKKLQVLKQGGVDKISINPQSFNEKTLKLVNRYHDRKQFDKVYKLAKEMGLSINMDLILGLPKETTQDILYTLDEVAKYDVENLTIHNLAIKNASKLNKENYEHRDTLDYKTIFEKISKITENKGLFPYYMYRQKNSFQWGENLGYSLKNCESIYNIEMIEENKTIIGIGAGAITKLIWTDENTKKDNINRLVNPKDPLVWMNELEMRLEIKKEKIREISKKL</sequence>
<accession>A0AB39VHY3</accession>